<keyword evidence="1" id="KW-0472">Membrane</keyword>
<keyword evidence="3" id="KW-1185">Reference proteome</keyword>
<organism evidence="2 3">
    <name type="scientific">Parahalioglobus pacificus</name>
    <dbReference type="NCBI Taxonomy" id="930806"/>
    <lineage>
        <taxon>Bacteria</taxon>
        <taxon>Pseudomonadati</taxon>
        <taxon>Pseudomonadota</taxon>
        <taxon>Gammaproteobacteria</taxon>
        <taxon>Cellvibrionales</taxon>
        <taxon>Halieaceae</taxon>
        <taxon>Parahalioglobus</taxon>
    </lineage>
</organism>
<dbReference type="EMBL" id="BMYM01000002">
    <property type="protein sequence ID" value="GHD36169.1"/>
    <property type="molecule type" value="Genomic_DNA"/>
</dbReference>
<name>A0A918XK71_9GAMM</name>
<dbReference type="AlphaFoldDB" id="A0A918XK71"/>
<feature type="transmembrane region" description="Helical" evidence="1">
    <location>
        <begin position="88"/>
        <end position="106"/>
    </location>
</feature>
<keyword evidence="1" id="KW-1133">Transmembrane helix</keyword>
<evidence type="ECO:0000313" key="3">
    <source>
        <dbReference type="Proteomes" id="UP000644693"/>
    </source>
</evidence>
<dbReference type="RefSeq" id="WP_189478046.1">
    <property type="nucleotide sequence ID" value="NZ_BMYM01000002.1"/>
</dbReference>
<dbReference type="Proteomes" id="UP000644693">
    <property type="component" value="Unassembled WGS sequence"/>
</dbReference>
<comment type="caution">
    <text evidence="2">The sequence shown here is derived from an EMBL/GenBank/DDBJ whole genome shotgun (WGS) entry which is preliminary data.</text>
</comment>
<protein>
    <submittedName>
        <fullName evidence="2">Uncharacterized protein</fullName>
    </submittedName>
</protein>
<sequence>MNPENDPDIAALFGSSPDTQNDAEFTHRVVSAVRTQNQRRRALWWMLDVIAIVVLWLLAEPLQAALTATIPWLFNALIPVEDSALGGLLYPVNNLASAILLAFLLWRSAWRALRN</sequence>
<gene>
    <name evidence="2" type="ORF">GCM10007053_24260</name>
</gene>
<evidence type="ECO:0000313" key="2">
    <source>
        <dbReference type="EMBL" id="GHD36169.1"/>
    </source>
</evidence>
<keyword evidence="1" id="KW-0812">Transmembrane</keyword>
<feature type="transmembrane region" description="Helical" evidence="1">
    <location>
        <begin position="42"/>
        <end position="59"/>
    </location>
</feature>
<reference evidence="2" key="1">
    <citation type="journal article" date="2014" name="Int. J. Syst. Evol. Microbiol.">
        <title>Complete genome sequence of Corynebacterium casei LMG S-19264T (=DSM 44701T), isolated from a smear-ripened cheese.</title>
        <authorList>
            <consortium name="US DOE Joint Genome Institute (JGI-PGF)"/>
            <person name="Walter F."/>
            <person name="Albersmeier A."/>
            <person name="Kalinowski J."/>
            <person name="Ruckert C."/>
        </authorList>
    </citation>
    <scope>NUCLEOTIDE SEQUENCE</scope>
    <source>
        <strain evidence="2">KCTC 23430</strain>
    </source>
</reference>
<reference evidence="2" key="2">
    <citation type="submission" date="2020-09" db="EMBL/GenBank/DDBJ databases">
        <authorList>
            <person name="Sun Q."/>
            <person name="Kim S."/>
        </authorList>
    </citation>
    <scope>NUCLEOTIDE SEQUENCE</scope>
    <source>
        <strain evidence="2">KCTC 23430</strain>
    </source>
</reference>
<evidence type="ECO:0000256" key="1">
    <source>
        <dbReference type="SAM" id="Phobius"/>
    </source>
</evidence>
<proteinExistence type="predicted"/>
<accession>A0A918XK71</accession>